<dbReference type="Gene3D" id="3.40.630.10">
    <property type="entry name" value="Zn peptidases"/>
    <property type="match status" value="1"/>
</dbReference>
<dbReference type="GO" id="GO:0046872">
    <property type="term" value="F:metal ion binding"/>
    <property type="evidence" value="ECO:0007669"/>
    <property type="project" value="UniProtKB-KW"/>
</dbReference>
<evidence type="ECO:0000313" key="11">
    <source>
        <dbReference type="EMBL" id="RPB17153.1"/>
    </source>
</evidence>
<dbReference type="SUPFAM" id="SSF53187">
    <property type="entry name" value="Zn-dependent exopeptidases"/>
    <property type="match status" value="1"/>
</dbReference>
<feature type="binding site" description="in other chain" evidence="7">
    <location>
        <position position="196"/>
    </location>
    <ligand>
        <name>substrate</name>
        <note>ligand shared between homodimeric partners</note>
    </ligand>
</feature>
<feature type="binding site" evidence="7">
    <location>
        <position position="331"/>
    </location>
    <ligand>
        <name>substrate</name>
        <note>ligand shared between homodimeric partners</note>
    </ligand>
</feature>
<evidence type="ECO:0000256" key="7">
    <source>
        <dbReference type="PIRSR" id="PIRSR037242-2"/>
    </source>
</evidence>
<feature type="binding site" description="in other chain" evidence="7">
    <location>
        <position position="418"/>
    </location>
    <ligand>
        <name>substrate</name>
        <note>ligand shared between homodimeric partners</note>
    </ligand>
</feature>
<evidence type="ECO:0000256" key="3">
    <source>
        <dbReference type="ARBA" id="ARBA00022723"/>
    </source>
</evidence>
<dbReference type="InterPro" id="IPR051458">
    <property type="entry name" value="Cyt/Met_Dipeptidase"/>
</dbReference>
<keyword evidence="2" id="KW-0645">Protease</keyword>
<evidence type="ECO:0000313" key="12">
    <source>
        <dbReference type="Proteomes" id="UP000277580"/>
    </source>
</evidence>
<evidence type="ECO:0000256" key="4">
    <source>
        <dbReference type="ARBA" id="ARBA00022801"/>
    </source>
</evidence>
<protein>
    <submittedName>
        <fullName evidence="11">CNDP dipeptidase</fullName>
    </submittedName>
</protein>
<feature type="site" description="Important for catalytic activity" evidence="9">
    <location>
        <position position="229"/>
    </location>
</feature>
<accession>A0A3N4L302</accession>
<evidence type="ECO:0000256" key="9">
    <source>
        <dbReference type="PIRSR" id="PIRSR037242-4"/>
    </source>
</evidence>
<dbReference type="GO" id="GO:0006508">
    <property type="term" value="P:proteolysis"/>
    <property type="evidence" value="ECO:0007669"/>
    <property type="project" value="UniProtKB-KW"/>
</dbReference>
<keyword evidence="4" id="KW-0378">Hydrolase</keyword>
<feature type="binding site" evidence="7">
    <location>
        <position position="229"/>
    </location>
    <ligand>
        <name>substrate</name>
        <note>ligand shared between homodimeric partners</note>
    </ligand>
</feature>
<dbReference type="FunCoup" id="A0A3N4L302">
    <property type="interactions" value="363"/>
</dbReference>
<dbReference type="Proteomes" id="UP000277580">
    <property type="component" value="Unassembled WGS sequence"/>
</dbReference>
<dbReference type="InterPro" id="IPR001261">
    <property type="entry name" value="ArgE/DapE_CS"/>
</dbReference>
<feature type="active site" description="Proton acceptor" evidence="6">
    <location>
        <position position="167"/>
    </location>
</feature>
<keyword evidence="3 8" id="KW-0479">Metal-binding</keyword>
<feature type="binding site" evidence="8">
    <location>
        <position position="98"/>
    </location>
    <ligand>
        <name>Mn(2+)</name>
        <dbReference type="ChEBI" id="CHEBI:29035"/>
        <label>2</label>
    </ligand>
</feature>
<dbReference type="PIRSF" id="PIRSF037242">
    <property type="entry name" value="CNDP_dipeptidase"/>
    <property type="match status" value="1"/>
</dbReference>
<dbReference type="PANTHER" id="PTHR43270:SF4">
    <property type="entry name" value="CARNOSINE DIPEPTIDASE 2, ISOFORM A"/>
    <property type="match status" value="1"/>
</dbReference>
<evidence type="ECO:0000256" key="8">
    <source>
        <dbReference type="PIRSR" id="PIRSR037242-3"/>
    </source>
</evidence>
<dbReference type="CDD" id="cd05676">
    <property type="entry name" value="M20_dipept_like_CNDP"/>
    <property type="match status" value="1"/>
</dbReference>
<dbReference type="AlphaFoldDB" id="A0A3N4L302"/>
<dbReference type="InterPro" id="IPR017153">
    <property type="entry name" value="CNDP/DUG1"/>
</dbReference>
<proteinExistence type="inferred from homology"/>
<reference evidence="11 12" key="1">
    <citation type="journal article" date="2018" name="Nat. Ecol. Evol.">
        <title>Pezizomycetes genomes reveal the molecular basis of ectomycorrhizal truffle lifestyle.</title>
        <authorList>
            <person name="Murat C."/>
            <person name="Payen T."/>
            <person name="Noel B."/>
            <person name="Kuo A."/>
            <person name="Morin E."/>
            <person name="Chen J."/>
            <person name="Kohler A."/>
            <person name="Krizsan K."/>
            <person name="Balestrini R."/>
            <person name="Da Silva C."/>
            <person name="Montanini B."/>
            <person name="Hainaut M."/>
            <person name="Levati E."/>
            <person name="Barry K.W."/>
            <person name="Belfiori B."/>
            <person name="Cichocki N."/>
            <person name="Clum A."/>
            <person name="Dockter R.B."/>
            <person name="Fauchery L."/>
            <person name="Guy J."/>
            <person name="Iotti M."/>
            <person name="Le Tacon F."/>
            <person name="Lindquist E.A."/>
            <person name="Lipzen A."/>
            <person name="Malagnac F."/>
            <person name="Mello A."/>
            <person name="Molinier V."/>
            <person name="Miyauchi S."/>
            <person name="Poulain J."/>
            <person name="Riccioni C."/>
            <person name="Rubini A."/>
            <person name="Sitrit Y."/>
            <person name="Splivallo R."/>
            <person name="Traeger S."/>
            <person name="Wang M."/>
            <person name="Zifcakova L."/>
            <person name="Wipf D."/>
            <person name="Zambonelli A."/>
            <person name="Paolocci F."/>
            <person name="Nowrousian M."/>
            <person name="Ottonello S."/>
            <person name="Baldrian P."/>
            <person name="Spatafora J.W."/>
            <person name="Henrissat B."/>
            <person name="Nagy L.G."/>
            <person name="Aury J.M."/>
            <person name="Wincker P."/>
            <person name="Grigoriev I.V."/>
            <person name="Bonfante P."/>
            <person name="Martin F.M."/>
        </authorList>
    </citation>
    <scope>NUCLEOTIDE SEQUENCE [LARGE SCALE GENOMIC DNA]</scope>
    <source>
        <strain evidence="11 12">CCBAS932</strain>
    </source>
</reference>
<feature type="binding site" evidence="8">
    <location>
        <position position="446"/>
    </location>
    <ligand>
        <name>Mn(2+)</name>
        <dbReference type="ChEBI" id="CHEBI:29035"/>
        <label>1</label>
    </ligand>
</feature>
<comment type="cofactor">
    <cofactor evidence="8">
        <name>Mn(2+)</name>
        <dbReference type="ChEBI" id="CHEBI:29035"/>
    </cofactor>
    <text evidence="8">Binds 2 manganese ions per subunit.</text>
</comment>
<dbReference type="GO" id="GO:0070573">
    <property type="term" value="F:metallodipeptidase activity"/>
    <property type="evidence" value="ECO:0007669"/>
    <property type="project" value="InterPro"/>
</dbReference>
<dbReference type="Pfam" id="PF07687">
    <property type="entry name" value="M20_dimer"/>
    <property type="match status" value="1"/>
</dbReference>
<dbReference type="PROSITE" id="PS00759">
    <property type="entry name" value="ARGE_DAPE_CPG2_2"/>
    <property type="match status" value="1"/>
</dbReference>
<evidence type="ECO:0000256" key="1">
    <source>
        <dbReference type="ARBA" id="ARBA00006247"/>
    </source>
</evidence>
<dbReference type="EMBL" id="ML119106">
    <property type="protein sequence ID" value="RPB17153.1"/>
    <property type="molecule type" value="Genomic_DNA"/>
</dbReference>
<gene>
    <name evidence="11" type="ORF">P167DRAFT_531409</name>
</gene>
<feature type="binding site" evidence="8">
    <location>
        <position position="196"/>
    </location>
    <ligand>
        <name>Mn(2+)</name>
        <dbReference type="ChEBI" id="CHEBI:29035"/>
        <label>2</label>
    </ligand>
</feature>
<feature type="binding site" evidence="8">
    <location>
        <position position="133"/>
    </location>
    <ligand>
        <name>Mn(2+)</name>
        <dbReference type="ChEBI" id="CHEBI:29035"/>
        <label>2</label>
    </ligand>
</feature>
<feature type="active site" evidence="6">
    <location>
        <position position="100"/>
    </location>
</feature>
<dbReference type="InParanoid" id="A0A3N4L302"/>
<feature type="binding site" description="in other chain" evidence="7">
    <location>
        <position position="344"/>
    </location>
    <ligand>
        <name>substrate</name>
        <note>ligand shared between homodimeric partners</note>
    </ligand>
</feature>
<evidence type="ECO:0000256" key="2">
    <source>
        <dbReference type="ARBA" id="ARBA00022670"/>
    </source>
</evidence>
<feature type="binding site" evidence="8">
    <location>
        <position position="133"/>
    </location>
    <ligand>
        <name>Mn(2+)</name>
        <dbReference type="ChEBI" id="CHEBI:29035"/>
        <label>1</label>
    </ligand>
</feature>
<dbReference type="InterPro" id="IPR011650">
    <property type="entry name" value="Peptidase_M20_dimer"/>
</dbReference>
<dbReference type="InterPro" id="IPR002933">
    <property type="entry name" value="Peptidase_M20"/>
</dbReference>
<dbReference type="Pfam" id="PF01546">
    <property type="entry name" value="Peptidase_M20"/>
    <property type="match status" value="1"/>
</dbReference>
<feature type="binding site" evidence="8">
    <location>
        <position position="168"/>
    </location>
    <ligand>
        <name>Mn(2+)</name>
        <dbReference type="ChEBI" id="CHEBI:29035"/>
        <label>1</label>
    </ligand>
</feature>
<sequence length="479" mass="52978">MAPQLQGYFNKVDEMAEGFIKRLSDAVAIPSVSADDAMRPQVVKMAQFLRGELEALGATVEERHPGAEPDRPHLQIPPILLARYGNDKSKRTILVYGHYDVQPALKEDGWATDPFVLSVDQKSGKMFGRGSTDDKGPVLGWLNAIEAHQKAGIEFPVNLLMCFEGMEEYGSEGLDDIIHDEAKKFFKDADAVCISDNYWLGAEKPCLTYGLRGVSYYQICVHGPGQDLHSGVYGGSVSEPMTDLVKLLGTLVDNKGKILVPGLNELVKPVDEEEKKLYEGISFEMKDLYDGIGSCSSIYQDKESTLMARWRFPSLSIHGIEGAFSAPGAKTVIPAKVIGKFSVRTVPNMEPHEVDKVVLTHLEYEWEKIRTNNTMEAKLLHAGKWWVSSPKHWNFAAASKAVESVFGCKPDMTREGGSIPVTLTFEQATGKNVLLLPMGSSTDAAHSINEKLDRRNYIEGIKLLGAYLHYVAEEPQVEQ</sequence>
<keyword evidence="8" id="KW-0464">Manganese</keyword>
<comment type="similarity">
    <text evidence="1">Belongs to the peptidase M20A family.</text>
</comment>
<feature type="binding site" description="in other chain" evidence="7">
    <location>
        <position position="446"/>
    </location>
    <ligand>
        <name>substrate</name>
        <note>ligand shared between homodimeric partners</note>
    </ligand>
</feature>
<dbReference type="Gene3D" id="3.30.70.360">
    <property type="match status" value="1"/>
</dbReference>
<dbReference type="STRING" id="1392247.A0A3N4L302"/>
<name>A0A3N4L302_9PEZI</name>
<feature type="domain" description="Peptidase M20 dimerisation" evidence="10">
    <location>
        <begin position="209"/>
        <end position="366"/>
    </location>
</feature>
<evidence type="ECO:0000256" key="5">
    <source>
        <dbReference type="ARBA" id="ARBA00023049"/>
    </source>
</evidence>
<evidence type="ECO:0000259" key="10">
    <source>
        <dbReference type="Pfam" id="PF07687"/>
    </source>
</evidence>
<dbReference type="PANTHER" id="PTHR43270">
    <property type="entry name" value="BETA-ALA-HIS DIPEPTIDASE"/>
    <property type="match status" value="1"/>
</dbReference>
<organism evidence="11 12">
    <name type="scientific">Morchella conica CCBAS932</name>
    <dbReference type="NCBI Taxonomy" id="1392247"/>
    <lineage>
        <taxon>Eukaryota</taxon>
        <taxon>Fungi</taxon>
        <taxon>Dikarya</taxon>
        <taxon>Ascomycota</taxon>
        <taxon>Pezizomycotina</taxon>
        <taxon>Pezizomycetes</taxon>
        <taxon>Pezizales</taxon>
        <taxon>Morchellaceae</taxon>
        <taxon>Morchella</taxon>
    </lineage>
</organism>
<keyword evidence="5" id="KW-0482">Metalloprotease</keyword>
<keyword evidence="12" id="KW-1185">Reference proteome</keyword>
<dbReference type="OrthoDB" id="7832001at2759"/>
<evidence type="ECO:0000256" key="6">
    <source>
        <dbReference type="PIRSR" id="PIRSR037242-1"/>
    </source>
</evidence>